<gene>
    <name evidence="3" type="ORF">GCM10008964_00810</name>
</gene>
<evidence type="ECO:0000256" key="1">
    <source>
        <dbReference type="ARBA" id="ARBA00007435"/>
    </source>
</evidence>
<name>A0ABP3CS34_9GAMM</name>
<proteinExistence type="inferred from homology"/>
<dbReference type="Gene3D" id="3.40.1440.10">
    <property type="entry name" value="GIY-YIG endonuclease"/>
    <property type="match status" value="1"/>
</dbReference>
<dbReference type="PANTHER" id="PTHR34477">
    <property type="entry name" value="UPF0213 PROTEIN YHBQ"/>
    <property type="match status" value="1"/>
</dbReference>
<reference evidence="4" key="1">
    <citation type="journal article" date="2019" name="Int. J. Syst. Evol. Microbiol.">
        <title>The Global Catalogue of Microorganisms (GCM) 10K type strain sequencing project: providing services to taxonomists for standard genome sequencing and annotation.</title>
        <authorList>
            <consortium name="The Broad Institute Genomics Platform"/>
            <consortium name="The Broad Institute Genome Sequencing Center for Infectious Disease"/>
            <person name="Wu L."/>
            <person name="Ma J."/>
        </authorList>
    </citation>
    <scope>NUCLEOTIDE SEQUENCE [LARGE SCALE GENOMIC DNA]</scope>
    <source>
        <strain evidence="4">JCM 6886</strain>
    </source>
</reference>
<dbReference type="InterPro" id="IPR050190">
    <property type="entry name" value="UPF0213_domain"/>
</dbReference>
<protein>
    <recommendedName>
        <fullName evidence="2">GIY-YIG domain-containing protein</fullName>
    </recommendedName>
</protein>
<dbReference type="InterPro" id="IPR000305">
    <property type="entry name" value="GIY-YIG_endonuc"/>
</dbReference>
<accession>A0ABP3CS34</accession>
<organism evidence="3 4">
    <name type="scientific">Methylophaga marina</name>
    <dbReference type="NCBI Taxonomy" id="45495"/>
    <lineage>
        <taxon>Bacteria</taxon>
        <taxon>Pseudomonadati</taxon>
        <taxon>Pseudomonadota</taxon>
        <taxon>Gammaproteobacteria</taxon>
        <taxon>Thiotrichales</taxon>
        <taxon>Piscirickettsiaceae</taxon>
        <taxon>Methylophaga</taxon>
    </lineage>
</organism>
<dbReference type="EMBL" id="BAAADG010000001">
    <property type="protein sequence ID" value="GAA0213248.1"/>
    <property type="molecule type" value="Genomic_DNA"/>
</dbReference>
<evidence type="ECO:0000313" key="3">
    <source>
        <dbReference type="EMBL" id="GAA0213248.1"/>
    </source>
</evidence>
<dbReference type="SUPFAM" id="SSF82771">
    <property type="entry name" value="GIY-YIG endonuclease"/>
    <property type="match status" value="1"/>
</dbReference>
<dbReference type="Proteomes" id="UP001501476">
    <property type="component" value="Unassembled WGS sequence"/>
</dbReference>
<dbReference type="PANTHER" id="PTHR34477:SF1">
    <property type="entry name" value="UPF0213 PROTEIN YHBQ"/>
    <property type="match status" value="1"/>
</dbReference>
<dbReference type="Pfam" id="PF01541">
    <property type="entry name" value="GIY-YIG"/>
    <property type="match status" value="1"/>
</dbReference>
<evidence type="ECO:0000313" key="4">
    <source>
        <dbReference type="Proteomes" id="UP001501476"/>
    </source>
</evidence>
<evidence type="ECO:0000259" key="2">
    <source>
        <dbReference type="PROSITE" id="PS50164"/>
    </source>
</evidence>
<keyword evidence="4" id="KW-1185">Reference proteome</keyword>
<feature type="domain" description="GIY-YIG" evidence="2">
    <location>
        <begin position="5"/>
        <end position="81"/>
    </location>
</feature>
<sequence length="86" mass="9795">MTTKTEWTVYIIEADNGHLYTGITTDLSRRFQEHQAGKAGARFFHTSQAKKIVYQETQPDRSQASKREAAIKKLSRQAKLALIATR</sequence>
<comment type="similarity">
    <text evidence="1">Belongs to the UPF0213 family.</text>
</comment>
<comment type="caution">
    <text evidence="3">The sequence shown here is derived from an EMBL/GenBank/DDBJ whole genome shotgun (WGS) entry which is preliminary data.</text>
</comment>
<dbReference type="RefSeq" id="WP_286305457.1">
    <property type="nucleotide sequence ID" value="NZ_AP027741.1"/>
</dbReference>
<dbReference type="PROSITE" id="PS50164">
    <property type="entry name" value="GIY_YIG"/>
    <property type="match status" value="1"/>
</dbReference>
<dbReference type="InterPro" id="IPR035901">
    <property type="entry name" value="GIY-YIG_endonuc_sf"/>
</dbReference>
<dbReference type="CDD" id="cd10456">
    <property type="entry name" value="GIY-YIG_UPF0213"/>
    <property type="match status" value="1"/>
</dbReference>